<feature type="domain" description="Alkyl hydroperoxide reductase subunit C/ Thiol specific antioxidant" evidence="1">
    <location>
        <begin position="1"/>
        <end position="98"/>
    </location>
</feature>
<protein>
    <recommendedName>
        <fullName evidence="1">Alkyl hydroperoxide reductase subunit C/ Thiol specific antioxidant domain-containing protein</fullName>
    </recommendedName>
</protein>
<dbReference type="InterPro" id="IPR000866">
    <property type="entry name" value="AhpC/TSA"/>
</dbReference>
<evidence type="ECO:0000313" key="3">
    <source>
        <dbReference type="Proteomes" id="UP000239724"/>
    </source>
</evidence>
<evidence type="ECO:0000313" key="2">
    <source>
        <dbReference type="EMBL" id="PPQ35962.1"/>
    </source>
</evidence>
<sequence>MSALNAVLPEIHALGAELVVISPQLPAISHEMRAQMKLAFGLLFDAGNKVAEAYGIAMQLPDDLIKVYAGFGIDLPTFDGDSSWRLPVPARIVMAKGGTVLSIEADPDYTRRPEPEETLAVLRSTA</sequence>
<gene>
    <name evidence="2" type="ORF">CCS01_06115</name>
</gene>
<dbReference type="InterPro" id="IPR036249">
    <property type="entry name" value="Thioredoxin-like_sf"/>
</dbReference>
<dbReference type="OrthoDB" id="9809746at2"/>
<organism evidence="2 3">
    <name type="scientific">Rhodopila globiformis</name>
    <name type="common">Rhodopseudomonas globiformis</name>
    <dbReference type="NCBI Taxonomy" id="1071"/>
    <lineage>
        <taxon>Bacteria</taxon>
        <taxon>Pseudomonadati</taxon>
        <taxon>Pseudomonadota</taxon>
        <taxon>Alphaproteobacteria</taxon>
        <taxon>Acetobacterales</taxon>
        <taxon>Acetobacteraceae</taxon>
        <taxon>Rhodopila</taxon>
    </lineage>
</organism>
<dbReference type="Pfam" id="PF00578">
    <property type="entry name" value="AhpC-TSA"/>
    <property type="match status" value="1"/>
</dbReference>
<accession>A0A2S6NL60</accession>
<dbReference type="GO" id="GO:0016209">
    <property type="term" value="F:antioxidant activity"/>
    <property type="evidence" value="ECO:0007669"/>
    <property type="project" value="InterPro"/>
</dbReference>
<comment type="caution">
    <text evidence="2">The sequence shown here is derived from an EMBL/GenBank/DDBJ whole genome shotgun (WGS) entry which is preliminary data.</text>
</comment>
<keyword evidence="3" id="KW-1185">Reference proteome</keyword>
<dbReference type="EMBL" id="NHRY01000064">
    <property type="protein sequence ID" value="PPQ35962.1"/>
    <property type="molecule type" value="Genomic_DNA"/>
</dbReference>
<dbReference type="Proteomes" id="UP000239724">
    <property type="component" value="Unassembled WGS sequence"/>
</dbReference>
<dbReference type="Gene3D" id="3.40.30.10">
    <property type="entry name" value="Glutaredoxin"/>
    <property type="match status" value="1"/>
</dbReference>
<dbReference type="SUPFAM" id="SSF52833">
    <property type="entry name" value="Thioredoxin-like"/>
    <property type="match status" value="1"/>
</dbReference>
<dbReference type="AlphaFoldDB" id="A0A2S6NL60"/>
<proteinExistence type="predicted"/>
<name>A0A2S6NL60_RHOGL</name>
<reference evidence="2 3" key="1">
    <citation type="journal article" date="2018" name="Arch. Microbiol.">
        <title>New insights into the metabolic potential of the phototrophic purple bacterium Rhodopila globiformis DSM 161(T) from its draft genome sequence and evidence for a vanadium-dependent nitrogenase.</title>
        <authorList>
            <person name="Imhoff J.F."/>
            <person name="Rahn T."/>
            <person name="Kunzel S."/>
            <person name="Neulinger S.C."/>
        </authorList>
    </citation>
    <scope>NUCLEOTIDE SEQUENCE [LARGE SCALE GENOMIC DNA]</scope>
    <source>
        <strain evidence="2 3">DSM 161</strain>
    </source>
</reference>
<dbReference type="GO" id="GO:0016491">
    <property type="term" value="F:oxidoreductase activity"/>
    <property type="evidence" value="ECO:0007669"/>
    <property type="project" value="InterPro"/>
</dbReference>
<evidence type="ECO:0000259" key="1">
    <source>
        <dbReference type="Pfam" id="PF00578"/>
    </source>
</evidence>